<protein>
    <submittedName>
        <fullName evidence="1">Uncharacterized protein</fullName>
    </submittedName>
</protein>
<dbReference type="AlphaFoldDB" id="A0A6M3Y2J5"/>
<reference evidence="1" key="1">
    <citation type="submission" date="2020-03" db="EMBL/GenBank/DDBJ databases">
        <title>The deep terrestrial virosphere.</title>
        <authorList>
            <person name="Holmfeldt K."/>
            <person name="Nilsson E."/>
            <person name="Simone D."/>
            <person name="Lopez-Fernandez M."/>
            <person name="Wu X."/>
            <person name="de Brujin I."/>
            <person name="Lundin D."/>
            <person name="Andersson A."/>
            <person name="Bertilsson S."/>
            <person name="Dopson M."/>
        </authorList>
    </citation>
    <scope>NUCLEOTIDE SEQUENCE</scope>
    <source>
        <strain evidence="1">TM448B08560</strain>
    </source>
</reference>
<organism evidence="1">
    <name type="scientific">viral metagenome</name>
    <dbReference type="NCBI Taxonomy" id="1070528"/>
    <lineage>
        <taxon>unclassified sequences</taxon>
        <taxon>metagenomes</taxon>
        <taxon>organismal metagenomes</taxon>
    </lineage>
</organism>
<gene>
    <name evidence="1" type="ORF">TM448B08560_0003</name>
</gene>
<name>A0A6M3Y2J5_9ZZZZ</name>
<sequence>MINPIKAKHLKKAGASCNEVERFARVFPKGARVTKANCLKVTREGFDLDWFSKHFLTAPAREVYDKAEAPAWEAYGKAEAQASEAYEKATAQALWEAICLEEAENVKSSRQ</sequence>
<accession>A0A6M3Y2J5</accession>
<dbReference type="EMBL" id="MT145180">
    <property type="protein sequence ID" value="QJI04440.1"/>
    <property type="molecule type" value="Genomic_DNA"/>
</dbReference>
<proteinExistence type="predicted"/>
<evidence type="ECO:0000313" key="1">
    <source>
        <dbReference type="EMBL" id="QJI04440.1"/>
    </source>
</evidence>